<dbReference type="PANTHER" id="PTHR31251:SF226">
    <property type="entry name" value="SQUAMOSA PROMOTER-BINDING-LIKE PROTEIN 6"/>
    <property type="match status" value="1"/>
</dbReference>
<evidence type="ECO:0000256" key="10">
    <source>
        <dbReference type="SAM" id="MobiDB-lite"/>
    </source>
</evidence>
<dbReference type="FunFam" id="4.10.1100.10:FF:000001">
    <property type="entry name" value="Squamosa promoter-binding-like protein 14"/>
    <property type="match status" value="1"/>
</dbReference>
<dbReference type="SUPFAM" id="SSF103612">
    <property type="entry name" value="SBT domain"/>
    <property type="match status" value="1"/>
</dbReference>
<sequence length="255" mass="27935">MEMGSSSLQISTTESLNGLKLRSSSSSSSSSSSKSLTKQPPRCQVEGCSVDLSGAKAYYGRHKVCGMHSKSPMVLVAGLEQRFCQQCSRFHQLPEFDQDKRSCRRRLAGHNERRRKPQHSSLASQMPSSPSDDGNSRWGGFLMNFAYPQLAGIMASDQTTSRKWQGGTQLPASEGPGVFSLLSAQPRGNSLTGNPTPTDSTSTIFDGAPIISFDGKSHPLDFKAPEALELMWMPNELKQALERKRQFMQLDDVGN</sequence>
<keyword evidence="7" id="KW-0804">Transcription</keyword>
<keyword evidence="2" id="KW-0479">Metal-binding</keyword>
<feature type="region of interest" description="Disordered" evidence="10">
    <location>
        <begin position="1"/>
        <end position="44"/>
    </location>
</feature>
<keyword evidence="8" id="KW-0539">Nucleus</keyword>
<evidence type="ECO:0000313" key="13">
    <source>
        <dbReference type="Proteomes" id="UP000243459"/>
    </source>
</evidence>
<keyword evidence="13" id="KW-1185">Reference proteome</keyword>
<keyword evidence="5" id="KW-0805">Transcription regulation</keyword>
<dbReference type="Pfam" id="PF03110">
    <property type="entry name" value="SBP"/>
    <property type="match status" value="1"/>
</dbReference>
<evidence type="ECO:0000256" key="2">
    <source>
        <dbReference type="ARBA" id="ARBA00022723"/>
    </source>
</evidence>
<dbReference type="Gramene" id="ONK54852">
    <property type="protein sequence ID" value="ONK54852"/>
    <property type="gene ID" value="A4U43_UnF10520"/>
</dbReference>
<evidence type="ECO:0000256" key="3">
    <source>
        <dbReference type="ARBA" id="ARBA00022771"/>
    </source>
</evidence>
<dbReference type="PROSITE" id="PS51141">
    <property type="entry name" value="ZF_SBP"/>
    <property type="match status" value="1"/>
</dbReference>
<feature type="compositionally biased region" description="Polar residues" evidence="10">
    <location>
        <begin position="158"/>
        <end position="171"/>
    </location>
</feature>
<evidence type="ECO:0000256" key="1">
    <source>
        <dbReference type="ARBA" id="ARBA00004123"/>
    </source>
</evidence>
<keyword evidence="6" id="KW-0238">DNA-binding</keyword>
<feature type="compositionally biased region" description="Basic residues" evidence="10">
    <location>
        <begin position="109"/>
        <end position="118"/>
    </location>
</feature>
<name>A0A1R3L5F4_ASPOF</name>
<dbReference type="AlphaFoldDB" id="A0A1R3L5F4"/>
<dbReference type="EMBL" id="KV864060">
    <property type="protein sequence ID" value="ONK54852.1"/>
    <property type="molecule type" value="Genomic_DNA"/>
</dbReference>
<reference evidence="13" key="1">
    <citation type="journal article" date="2017" name="Nat. Commun.">
        <title>The asparagus genome sheds light on the origin and evolution of a young Y chromosome.</title>
        <authorList>
            <person name="Harkess A."/>
            <person name="Zhou J."/>
            <person name="Xu C."/>
            <person name="Bowers J.E."/>
            <person name="Van der Hulst R."/>
            <person name="Ayyampalayam S."/>
            <person name="Mercati F."/>
            <person name="Riccardi P."/>
            <person name="McKain M.R."/>
            <person name="Kakrana A."/>
            <person name="Tang H."/>
            <person name="Ray J."/>
            <person name="Groenendijk J."/>
            <person name="Arikit S."/>
            <person name="Mathioni S.M."/>
            <person name="Nakano M."/>
            <person name="Shan H."/>
            <person name="Telgmann-Rauber A."/>
            <person name="Kanno A."/>
            <person name="Yue Z."/>
            <person name="Chen H."/>
            <person name="Li W."/>
            <person name="Chen Y."/>
            <person name="Xu X."/>
            <person name="Zhang Y."/>
            <person name="Luo S."/>
            <person name="Chen H."/>
            <person name="Gao J."/>
            <person name="Mao Z."/>
            <person name="Pires J.C."/>
            <person name="Luo M."/>
            <person name="Kudrna D."/>
            <person name="Wing R.A."/>
            <person name="Meyers B.C."/>
            <person name="Yi K."/>
            <person name="Kong H."/>
            <person name="Lavrijsen P."/>
            <person name="Sunseri F."/>
            <person name="Falavigna A."/>
            <person name="Ye Y."/>
            <person name="Leebens-Mack J.H."/>
            <person name="Chen G."/>
        </authorList>
    </citation>
    <scope>NUCLEOTIDE SEQUENCE [LARGE SCALE GENOMIC DNA]</scope>
    <source>
        <strain evidence="13">cv. DH0086</strain>
    </source>
</reference>
<feature type="compositionally biased region" description="Polar residues" evidence="10">
    <location>
        <begin position="1"/>
        <end position="16"/>
    </location>
</feature>
<evidence type="ECO:0000256" key="7">
    <source>
        <dbReference type="ARBA" id="ARBA00023163"/>
    </source>
</evidence>
<evidence type="ECO:0000256" key="5">
    <source>
        <dbReference type="ARBA" id="ARBA00023015"/>
    </source>
</evidence>
<dbReference type="GO" id="GO:0003677">
    <property type="term" value="F:DNA binding"/>
    <property type="evidence" value="ECO:0007669"/>
    <property type="project" value="UniProtKB-KW"/>
</dbReference>
<feature type="compositionally biased region" description="Low complexity" evidence="10">
    <location>
        <begin position="23"/>
        <end position="35"/>
    </location>
</feature>
<evidence type="ECO:0000256" key="9">
    <source>
        <dbReference type="PROSITE-ProRule" id="PRU00470"/>
    </source>
</evidence>
<dbReference type="InterPro" id="IPR044817">
    <property type="entry name" value="SBP-like"/>
</dbReference>
<dbReference type="OrthoDB" id="514967at2759"/>
<evidence type="ECO:0000256" key="4">
    <source>
        <dbReference type="ARBA" id="ARBA00022833"/>
    </source>
</evidence>
<keyword evidence="3 9" id="KW-0863">Zinc-finger</keyword>
<dbReference type="GO" id="GO:0008270">
    <property type="term" value="F:zinc ion binding"/>
    <property type="evidence" value="ECO:0007669"/>
    <property type="project" value="UniProtKB-KW"/>
</dbReference>
<feature type="domain" description="SBP-type" evidence="11">
    <location>
        <begin position="40"/>
        <end position="117"/>
    </location>
</feature>
<gene>
    <name evidence="12" type="ORF">A4U43_UnF10520</name>
</gene>
<feature type="region of interest" description="Disordered" evidence="10">
    <location>
        <begin position="158"/>
        <end position="177"/>
    </location>
</feature>
<evidence type="ECO:0000259" key="11">
    <source>
        <dbReference type="PROSITE" id="PS51141"/>
    </source>
</evidence>
<dbReference type="InterPro" id="IPR036893">
    <property type="entry name" value="SBP_sf"/>
</dbReference>
<evidence type="ECO:0000313" key="12">
    <source>
        <dbReference type="EMBL" id="ONK54852.1"/>
    </source>
</evidence>
<evidence type="ECO:0000256" key="8">
    <source>
        <dbReference type="ARBA" id="ARBA00023242"/>
    </source>
</evidence>
<protein>
    <recommendedName>
        <fullName evidence="11">SBP-type domain-containing protein</fullName>
    </recommendedName>
</protein>
<feature type="region of interest" description="Disordered" evidence="10">
    <location>
        <begin position="109"/>
        <end position="135"/>
    </location>
</feature>
<dbReference type="Proteomes" id="UP000243459">
    <property type="component" value="Unassembled WGS sequence"/>
</dbReference>
<comment type="subcellular location">
    <subcellularLocation>
        <location evidence="1">Nucleus</location>
    </subcellularLocation>
</comment>
<evidence type="ECO:0000256" key="6">
    <source>
        <dbReference type="ARBA" id="ARBA00023125"/>
    </source>
</evidence>
<feature type="compositionally biased region" description="Low complexity" evidence="10">
    <location>
        <begin position="120"/>
        <end position="131"/>
    </location>
</feature>
<dbReference type="Gene3D" id="4.10.1100.10">
    <property type="entry name" value="Transcription factor, SBP-box domain"/>
    <property type="match status" value="1"/>
</dbReference>
<dbReference type="InterPro" id="IPR004333">
    <property type="entry name" value="SBP_dom"/>
</dbReference>
<dbReference type="GO" id="GO:0005634">
    <property type="term" value="C:nucleus"/>
    <property type="evidence" value="ECO:0007669"/>
    <property type="project" value="UniProtKB-SubCell"/>
</dbReference>
<organism evidence="12 13">
    <name type="scientific">Asparagus officinalis</name>
    <name type="common">Garden asparagus</name>
    <dbReference type="NCBI Taxonomy" id="4686"/>
    <lineage>
        <taxon>Eukaryota</taxon>
        <taxon>Viridiplantae</taxon>
        <taxon>Streptophyta</taxon>
        <taxon>Embryophyta</taxon>
        <taxon>Tracheophyta</taxon>
        <taxon>Spermatophyta</taxon>
        <taxon>Magnoliopsida</taxon>
        <taxon>Liliopsida</taxon>
        <taxon>Asparagales</taxon>
        <taxon>Asparagaceae</taxon>
        <taxon>Asparagoideae</taxon>
        <taxon>Asparagus</taxon>
    </lineage>
</organism>
<proteinExistence type="predicted"/>
<accession>A0A1R3L5F4</accession>
<keyword evidence="4" id="KW-0862">Zinc</keyword>
<dbReference type="PANTHER" id="PTHR31251">
    <property type="entry name" value="SQUAMOSA PROMOTER-BINDING-LIKE PROTEIN 4"/>
    <property type="match status" value="1"/>
</dbReference>